<keyword evidence="3 8" id="KW-0489">Methyltransferase</keyword>
<proteinExistence type="inferred from homology"/>
<dbReference type="PROSITE" id="PS00092">
    <property type="entry name" value="N6_MTASE"/>
    <property type="match status" value="1"/>
</dbReference>
<dbReference type="InterPro" id="IPR002295">
    <property type="entry name" value="N4/N6-MTase_EcoPI_Mod-like"/>
</dbReference>
<feature type="domain" description="DNA methylase N-4/N-6" evidence="7">
    <location>
        <begin position="111"/>
        <end position="462"/>
    </location>
</feature>
<dbReference type="RefSeq" id="WP_146272021.1">
    <property type="nucleotide sequence ID" value="NZ_VOEI01000004.1"/>
</dbReference>
<dbReference type="GO" id="GO:0009007">
    <property type="term" value="F:site-specific DNA-methyltransferase (adenine-specific) activity"/>
    <property type="evidence" value="ECO:0007669"/>
    <property type="project" value="UniProtKB-EC"/>
</dbReference>
<evidence type="ECO:0000256" key="5">
    <source>
        <dbReference type="ARBA" id="ARBA00022691"/>
    </source>
</evidence>
<gene>
    <name evidence="8" type="ORF">FPZ42_12890</name>
</gene>
<sequence>MGNTTIYENGSMQNLDKEQLIHLIKELQEEKNLNAAFSNISETGSNDAALMWQGRNRFLAENVTPVSIKQVSEKSFPSPEGGVHRIIDGDNLAVMRSLLTEYRGGPKSGFDVVYIDPPYNTGSDTFIYNDNYRFSKSEVARLKKAINRVEKGVSLDDPSKHTKWINHIAPRLWAARKLMKQTGVLIASIDEHELPRLWMLMEEMFGERNRIATLIWERSRKNDARFVSEGHEYMLLWARDKESLDKLIREKGKWREPKPGLEQFSLEFQRLIELHEDNLKEISLGLKSFVKGIDKQNALWTIRQYVGVDEKYKELGPFKEDDPTWPKGVGPHHFDVLHPDTRIKVRTPPKGWRINTPERFIELDQDNRIVWKGTGTPKIKKYLFEGRENDVITSVIQKESRQSVMTLKSILGIDAAIEHPKDHLILKRLFSVVTWNDPNALILDPYAGSGTTGHAVLEMNSEDNGNRRFVLIENGDPTNKKIPRELYTERLTAERLRRVISGGWFDGKEHKSYDAGFTFYEAKKSLSKKILMESTRENLADIILQIVEEDSNRQDCRMDGYQYLIGKTRLGYGIALVWQPGNTNGHQVLTKSIRSEIMKEADLAGVTKPVYIYAVANVSPINDELYRFQQIPDSILARLNLLEEEED</sequence>
<evidence type="ECO:0000313" key="8">
    <source>
        <dbReference type="EMBL" id="TWR25489.1"/>
    </source>
</evidence>
<evidence type="ECO:0000259" key="7">
    <source>
        <dbReference type="Pfam" id="PF01555"/>
    </source>
</evidence>
<evidence type="ECO:0000313" key="9">
    <source>
        <dbReference type="Proteomes" id="UP000318010"/>
    </source>
</evidence>
<keyword evidence="5" id="KW-0949">S-adenosyl-L-methionine</keyword>
<dbReference type="InterPro" id="IPR002052">
    <property type="entry name" value="DNA_methylase_N6_adenine_CS"/>
</dbReference>
<keyword evidence="9" id="KW-1185">Reference proteome</keyword>
<dbReference type="Gene3D" id="3.40.50.150">
    <property type="entry name" value="Vaccinia Virus protein VP39"/>
    <property type="match status" value="1"/>
</dbReference>
<dbReference type="GO" id="GO:0032259">
    <property type="term" value="P:methylation"/>
    <property type="evidence" value="ECO:0007669"/>
    <property type="project" value="UniProtKB-KW"/>
</dbReference>
<dbReference type="SUPFAM" id="SSF53335">
    <property type="entry name" value="S-adenosyl-L-methionine-dependent methyltransferases"/>
    <property type="match status" value="1"/>
</dbReference>
<dbReference type="OrthoDB" id="9800801at2"/>
<organism evidence="8 9">
    <name type="scientific">Mucilaginibacter achroorhodeus</name>
    <dbReference type="NCBI Taxonomy" id="2599294"/>
    <lineage>
        <taxon>Bacteria</taxon>
        <taxon>Pseudomonadati</taxon>
        <taxon>Bacteroidota</taxon>
        <taxon>Sphingobacteriia</taxon>
        <taxon>Sphingobacteriales</taxon>
        <taxon>Sphingobacteriaceae</taxon>
        <taxon>Mucilaginibacter</taxon>
    </lineage>
</organism>
<dbReference type="Proteomes" id="UP000318010">
    <property type="component" value="Unassembled WGS sequence"/>
</dbReference>
<dbReference type="PRINTS" id="PR00506">
    <property type="entry name" value="D21N6MTFRASE"/>
</dbReference>
<protein>
    <recommendedName>
        <fullName evidence="2">site-specific DNA-methyltransferase (adenine-specific)</fullName>
        <ecNumber evidence="2">2.1.1.72</ecNumber>
    </recommendedName>
</protein>
<dbReference type="Pfam" id="PF01555">
    <property type="entry name" value="N6_N4_Mtase"/>
    <property type="match status" value="1"/>
</dbReference>
<comment type="similarity">
    <text evidence="1">Belongs to the N(4)/N(6)-methyltransferase family.</text>
</comment>
<keyword evidence="4 8" id="KW-0808">Transferase</keyword>
<evidence type="ECO:0000256" key="6">
    <source>
        <dbReference type="ARBA" id="ARBA00047942"/>
    </source>
</evidence>
<dbReference type="EC" id="2.1.1.72" evidence="2"/>
<dbReference type="InterPro" id="IPR029063">
    <property type="entry name" value="SAM-dependent_MTases_sf"/>
</dbReference>
<dbReference type="GO" id="GO:0003677">
    <property type="term" value="F:DNA binding"/>
    <property type="evidence" value="ECO:0007669"/>
    <property type="project" value="InterPro"/>
</dbReference>
<reference evidence="8 9" key="1">
    <citation type="submission" date="2019-07" db="EMBL/GenBank/DDBJ databases">
        <authorList>
            <person name="Kim J."/>
        </authorList>
    </citation>
    <scope>NUCLEOTIDE SEQUENCE [LARGE SCALE GENOMIC DNA]</scope>
    <source>
        <strain evidence="8 9">MJ1a</strain>
    </source>
</reference>
<dbReference type="GO" id="GO:0008170">
    <property type="term" value="F:N-methyltransferase activity"/>
    <property type="evidence" value="ECO:0007669"/>
    <property type="project" value="InterPro"/>
</dbReference>
<evidence type="ECO:0000256" key="2">
    <source>
        <dbReference type="ARBA" id="ARBA00011900"/>
    </source>
</evidence>
<dbReference type="EMBL" id="VOEI01000004">
    <property type="protein sequence ID" value="TWR25489.1"/>
    <property type="molecule type" value="Genomic_DNA"/>
</dbReference>
<comment type="catalytic activity">
    <reaction evidence="6">
        <text>a 2'-deoxyadenosine in DNA + S-adenosyl-L-methionine = an N(6)-methyl-2'-deoxyadenosine in DNA + S-adenosyl-L-homocysteine + H(+)</text>
        <dbReference type="Rhea" id="RHEA:15197"/>
        <dbReference type="Rhea" id="RHEA-COMP:12418"/>
        <dbReference type="Rhea" id="RHEA-COMP:12419"/>
        <dbReference type="ChEBI" id="CHEBI:15378"/>
        <dbReference type="ChEBI" id="CHEBI:57856"/>
        <dbReference type="ChEBI" id="CHEBI:59789"/>
        <dbReference type="ChEBI" id="CHEBI:90615"/>
        <dbReference type="ChEBI" id="CHEBI:90616"/>
        <dbReference type="EC" id="2.1.1.72"/>
    </reaction>
</comment>
<dbReference type="AlphaFoldDB" id="A0A563U2H9"/>
<comment type="caution">
    <text evidence="8">The sequence shown here is derived from an EMBL/GenBank/DDBJ whole genome shotgun (WGS) entry which is preliminary data.</text>
</comment>
<accession>A0A563U2H9</accession>
<evidence type="ECO:0000256" key="3">
    <source>
        <dbReference type="ARBA" id="ARBA00022603"/>
    </source>
</evidence>
<evidence type="ECO:0000256" key="4">
    <source>
        <dbReference type="ARBA" id="ARBA00022679"/>
    </source>
</evidence>
<name>A0A563U2H9_9SPHI</name>
<evidence type="ECO:0000256" key="1">
    <source>
        <dbReference type="ARBA" id="ARBA00006594"/>
    </source>
</evidence>
<dbReference type="InterPro" id="IPR002941">
    <property type="entry name" value="DNA_methylase_N4/N6"/>
</dbReference>